<accession>A0ABD0U4K6</accession>
<dbReference type="EMBL" id="JANQDX010000018">
    <property type="protein sequence ID" value="KAL0907096.1"/>
    <property type="molecule type" value="Genomic_DNA"/>
</dbReference>
<keyword evidence="2" id="KW-1185">Reference proteome</keyword>
<comment type="caution">
    <text evidence="1">The sequence shown here is derived from an EMBL/GenBank/DDBJ whole genome shotgun (WGS) entry which is preliminary data.</text>
</comment>
<evidence type="ECO:0000313" key="1">
    <source>
        <dbReference type="EMBL" id="KAL0907096.1"/>
    </source>
</evidence>
<proteinExistence type="predicted"/>
<dbReference type="Proteomes" id="UP001552299">
    <property type="component" value="Unassembled WGS sequence"/>
</dbReference>
<organism evidence="1 2">
    <name type="scientific">Dendrobium thyrsiflorum</name>
    <name type="common">Pinecone-like raceme dendrobium</name>
    <name type="synonym">Orchid</name>
    <dbReference type="NCBI Taxonomy" id="117978"/>
    <lineage>
        <taxon>Eukaryota</taxon>
        <taxon>Viridiplantae</taxon>
        <taxon>Streptophyta</taxon>
        <taxon>Embryophyta</taxon>
        <taxon>Tracheophyta</taxon>
        <taxon>Spermatophyta</taxon>
        <taxon>Magnoliopsida</taxon>
        <taxon>Liliopsida</taxon>
        <taxon>Asparagales</taxon>
        <taxon>Orchidaceae</taxon>
        <taxon>Epidendroideae</taxon>
        <taxon>Malaxideae</taxon>
        <taxon>Dendrobiinae</taxon>
        <taxon>Dendrobium</taxon>
    </lineage>
</organism>
<evidence type="ECO:0000313" key="2">
    <source>
        <dbReference type="Proteomes" id="UP001552299"/>
    </source>
</evidence>
<name>A0ABD0U4K6_DENTH</name>
<dbReference type="AlphaFoldDB" id="A0ABD0U4K6"/>
<reference evidence="1 2" key="1">
    <citation type="journal article" date="2024" name="Plant Biotechnol. J.">
        <title>Dendrobium thyrsiflorum genome and its molecular insights into genes involved in important horticultural traits.</title>
        <authorList>
            <person name="Chen B."/>
            <person name="Wang J.Y."/>
            <person name="Zheng P.J."/>
            <person name="Li K.L."/>
            <person name="Liang Y.M."/>
            <person name="Chen X.F."/>
            <person name="Zhang C."/>
            <person name="Zhao X."/>
            <person name="He X."/>
            <person name="Zhang G.Q."/>
            <person name="Liu Z.J."/>
            <person name="Xu Q."/>
        </authorList>
    </citation>
    <scope>NUCLEOTIDE SEQUENCE [LARGE SCALE GENOMIC DNA]</scope>
    <source>
        <strain evidence="1">GZMU011</strain>
    </source>
</reference>
<gene>
    <name evidence="1" type="ORF">M5K25_025639</name>
</gene>
<sequence length="166" mass="18477">MEPAFQMNRTCNPRNLMAPLSSWSSGGDDPKIVLASSKGLRKSFNSSSLTSTGSIEDFHFIPGTPSSCLIIFIVFLEIASFVPSFQSSCCSVLKFLYLSLSSEISNAFVLVLRSQQALLLLDHHFDHHPRGLLLLPTAHTEFDLLERKPWSPNFFPFPRDLLSADS</sequence>
<protein>
    <submittedName>
        <fullName evidence="1">Uncharacterized protein</fullName>
    </submittedName>
</protein>